<feature type="transmembrane region" description="Helical" evidence="7">
    <location>
        <begin position="164"/>
        <end position="188"/>
    </location>
</feature>
<evidence type="ECO:0000313" key="8">
    <source>
        <dbReference type="EMBL" id="RZC66313.1"/>
    </source>
</evidence>
<reference evidence="8 9" key="1">
    <citation type="journal article" date="2018" name="Science">
        <title>The opium poppy genome and morphinan production.</title>
        <authorList>
            <person name="Guo L."/>
            <person name="Winzer T."/>
            <person name="Yang X."/>
            <person name="Li Y."/>
            <person name="Ning Z."/>
            <person name="He Z."/>
            <person name="Teodor R."/>
            <person name="Lu Y."/>
            <person name="Bowser T.A."/>
            <person name="Graham I.A."/>
            <person name="Ye K."/>
        </authorList>
    </citation>
    <scope>NUCLEOTIDE SEQUENCE [LARGE SCALE GENOMIC DNA]</scope>
    <source>
        <strain evidence="9">cv. HN1</strain>
        <tissue evidence="8">Leaves</tissue>
    </source>
</reference>
<keyword evidence="4 5" id="KW-0472">Membrane</keyword>
<keyword evidence="2 5" id="KW-0812">Transmembrane</keyword>
<dbReference type="GO" id="GO:0016020">
    <property type="term" value="C:membrane"/>
    <property type="evidence" value="ECO:0007669"/>
    <property type="project" value="UniProtKB-SubCell"/>
</dbReference>
<dbReference type="InterPro" id="IPR018108">
    <property type="entry name" value="MCP_transmembrane"/>
</dbReference>
<evidence type="ECO:0000256" key="6">
    <source>
        <dbReference type="RuleBase" id="RU000488"/>
    </source>
</evidence>
<evidence type="ECO:0000256" key="1">
    <source>
        <dbReference type="ARBA" id="ARBA00004141"/>
    </source>
</evidence>
<protein>
    <submittedName>
        <fullName evidence="8">Uncharacterized protein</fullName>
    </submittedName>
</protein>
<dbReference type="PANTHER" id="PTHR24089">
    <property type="entry name" value="SOLUTE CARRIER FAMILY 25"/>
    <property type="match status" value="1"/>
</dbReference>
<keyword evidence="3" id="KW-0677">Repeat</keyword>
<dbReference type="Gene3D" id="1.50.40.10">
    <property type="entry name" value="Mitochondrial carrier domain"/>
    <property type="match status" value="1"/>
</dbReference>
<keyword evidence="6" id="KW-0813">Transport</keyword>
<evidence type="ECO:0000256" key="4">
    <source>
        <dbReference type="ARBA" id="ARBA00023136"/>
    </source>
</evidence>
<evidence type="ECO:0000256" key="2">
    <source>
        <dbReference type="ARBA" id="ARBA00022692"/>
    </source>
</evidence>
<organism evidence="8 9">
    <name type="scientific">Papaver somniferum</name>
    <name type="common">Opium poppy</name>
    <dbReference type="NCBI Taxonomy" id="3469"/>
    <lineage>
        <taxon>Eukaryota</taxon>
        <taxon>Viridiplantae</taxon>
        <taxon>Streptophyta</taxon>
        <taxon>Embryophyta</taxon>
        <taxon>Tracheophyta</taxon>
        <taxon>Spermatophyta</taxon>
        <taxon>Magnoliopsida</taxon>
        <taxon>Ranunculales</taxon>
        <taxon>Papaveraceae</taxon>
        <taxon>Papaveroideae</taxon>
        <taxon>Papaver</taxon>
    </lineage>
</organism>
<name>A0A4Y7JZ02_PAPSO</name>
<evidence type="ECO:0000256" key="3">
    <source>
        <dbReference type="ARBA" id="ARBA00022737"/>
    </source>
</evidence>
<gene>
    <name evidence="8" type="ORF">C5167_010000</name>
</gene>
<accession>A0A4Y7JZ02</accession>
<evidence type="ECO:0000256" key="5">
    <source>
        <dbReference type="PROSITE-ProRule" id="PRU00282"/>
    </source>
</evidence>
<proteinExistence type="inferred from homology"/>
<comment type="subcellular location">
    <subcellularLocation>
        <location evidence="1">Membrane</location>
        <topology evidence="1">Multi-pass membrane protein</topology>
    </subcellularLocation>
</comment>
<dbReference type="Pfam" id="PF00153">
    <property type="entry name" value="Mito_carr"/>
    <property type="match status" value="1"/>
</dbReference>
<comment type="similarity">
    <text evidence="6">Belongs to the mitochondrial carrier (TC 2.A.29) family.</text>
</comment>
<dbReference type="InterPro" id="IPR023395">
    <property type="entry name" value="MCP_dom_sf"/>
</dbReference>
<keyword evidence="9" id="KW-1185">Reference proteome</keyword>
<feature type="repeat" description="Solcar" evidence="5">
    <location>
        <begin position="61"/>
        <end position="150"/>
    </location>
</feature>
<dbReference type="SUPFAM" id="SSF103506">
    <property type="entry name" value="Mitochondrial carrier"/>
    <property type="match status" value="1"/>
</dbReference>
<dbReference type="EMBL" id="CM010720">
    <property type="protein sequence ID" value="RZC66313.1"/>
    <property type="molecule type" value="Genomic_DNA"/>
</dbReference>
<dbReference type="Proteomes" id="UP000316621">
    <property type="component" value="Chromosome 6"/>
</dbReference>
<dbReference type="PROSITE" id="PS50920">
    <property type="entry name" value="SOLCAR"/>
    <property type="match status" value="1"/>
</dbReference>
<sequence>MTWFYAQNRDSTNTTYYDDKDLGDASEFYHSHNWAFSSTCDFMDNNNEDMLEINSYPKNNNNITNITISNNTSVRCHNCLLVELQELSVKLVLLLLLASPFSFRLIWREASRIVPEEGFRALWKGNLVTIVHCLPYSSISLGKMDSLQSIPGLERRRENVTSDLFVRLVGGGLAGIIIQNLGFSLLFVTSVLKHQVGYYAGIWA</sequence>
<evidence type="ECO:0000256" key="7">
    <source>
        <dbReference type="SAM" id="Phobius"/>
    </source>
</evidence>
<dbReference type="AlphaFoldDB" id="A0A4Y7JZ02"/>
<evidence type="ECO:0000313" key="9">
    <source>
        <dbReference type="Proteomes" id="UP000316621"/>
    </source>
</evidence>
<keyword evidence="7" id="KW-1133">Transmembrane helix</keyword>
<dbReference type="Gramene" id="RZC66313">
    <property type="protein sequence ID" value="RZC66313"/>
    <property type="gene ID" value="C5167_010000"/>
</dbReference>